<accession>A0A0E1X0L4</accession>
<dbReference type="Proteomes" id="UP000004659">
    <property type="component" value="Unassembled WGS sequence"/>
</dbReference>
<protein>
    <recommendedName>
        <fullName evidence="6">Integral membrane bound transporter domain-containing protein</fullName>
    </recommendedName>
</protein>
<sequence>MQQGVTNILQHWLASWRDSLMACVAGSLAWLICEELLGQPKPIFAMVTGVACLAPNLPNHGKQAIRVVLGVTAGVIVAELSLFLPQTVSVLHTGMVAFIAMVLATTFGTAPAIPIQAGVSAILVLAMGPQEAGLSRLTDVLVGAGVGLLFSQILLTPDPVRVIDRAVRGLLEPIASGLKKSAAVLKDDNPEEANTTITQFIEAHRALVALSDGLALVRSDARWSLRGRLVASEITDMASRYERRGIRLYAAALLFGEALGNALRKKETEPPAWLMESLQIVIANCSMEPGREPHRIPPIPKDLPFGWRECVLRLEGVQDTLLHFLNSDQPDSVLVPKCEAKPQVDAV</sequence>
<evidence type="ECO:0000256" key="1">
    <source>
        <dbReference type="ARBA" id="ARBA00004141"/>
    </source>
</evidence>
<feature type="transmembrane region" description="Helical" evidence="5">
    <location>
        <begin position="96"/>
        <end position="125"/>
    </location>
</feature>
<dbReference type="HOGENOM" id="CLU_046662_2_0_5"/>
<keyword evidence="2 5" id="KW-0812">Transmembrane</keyword>
<comment type="subcellular location">
    <subcellularLocation>
        <location evidence="1">Membrane</location>
        <topology evidence="1">Multi-pass membrane protein</topology>
    </subcellularLocation>
</comment>
<dbReference type="InterPro" id="IPR049453">
    <property type="entry name" value="Memb_transporter_dom"/>
</dbReference>
<keyword evidence="3 5" id="KW-1133">Transmembrane helix</keyword>
<evidence type="ECO:0000256" key="4">
    <source>
        <dbReference type="ARBA" id="ARBA00023136"/>
    </source>
</evidence>
<evidence type="ECO:0000259" key="6">
    <source>
        <dbReference type="Pfam" id="PF13515"/>
    </source>
</evidence>
<keyword evidence="4 5" id="KW-0472">Membrane</keyword>
<gene>
    <name evidence="7" type="ORF">BALG_00667</name>
</gene>
<feature type="domain" description="Integral membrane bound transporter" evidence="6">
    <location>
        <begin position="28"/>
        <end position="150"/>
    </location>
</feature>
<dbReference type="AlphaFoldDB" id="A0A0E1X0L4"/>
<evidence type="ECO:0000256" key="2">
    <source>
        <dbReference type="ARBA" id="ARBA00022692"/>
    </source>
</evidence>
<dbReference type="EMBL" id="EQ999546">
    <property type="protein sequence ID" value="EEZ30548.1"/>
    <property type="molecule type" value="Genomic_DNA"/>
</dbReference>
<organism evidence="7">
    <name type="scientific">Brucella pinnipedialis M292/94/1</name>
    <dbReference type="NCBI Taxonomy" id="520462"/>
    <lineage>
        <taxon>Bacteria</taxon>
        <taxon>Pseudomonadati</taxon>
        <taxon>Pseudomonadota</taxon>
        <taxon>Alphaproteobacteria</taxon>
        <taxon>Hyphomicrobiales</taxon>
        <taxon>Brucellaceae</taxon>
        <taxon>Brucella/Ochrobactrum group</taxon>
        <taxon>Brucella</taxon>
    </lineage>
</organism>
<evidence type="ECO:0000313" key="7">
    <source>
        <dbReference type="EMBL" id="EEZ30548.1"/>
    </source>
</evidence>
<dbReference type="GeneID" id="93017169"/>
<feature type="transmembrane region" description="Helical" evidence="5">
    <location>
        <begin position="64"/>
        <end position="84"/>
    </location>
</feature>
<reference evidence="7" key="1">
    <citation type="submission" date="2009-01" db="EMBL/GenBank/DDBJ databases">
        <title>The Genome Sequence of Brucella pinnipedialis M292/94/1.</title>
        <authorList>
            <consortium name="The Broad Institute Genome Sequencing Platform"/>
            <person name="Ward D."/>
            <person name="Young S.K."/>
            <person name="Kodira C.D."/>
            <person name="Zeng Q."/>
            <person name="Koehrsen M."/>
            <person name="Alvarado L."/>
            <person name="Berlin A."/>
            <person name="Borenstein D."/>
            <person name="Chen Z."/>
            <person name="Engels R."/>
            <person name="Freedman E."/>
            <person name="Gellesch M."/>
            <person name="Goldberg J."/>
            <person name="Griggs A."/>
            <person name="Gujja S."/>
            <person name="Heiman D."/>
            <person name="Hepburn T."/>
            <person name="Howarth C."/>
            <person name="Jen D."/>
            <person name="Larson L."/>
            <person name="Lewis B."/>
            <person name="Mehta T."/>
            <person name="Park D."/>
            <person name="Pearson M."/>
            <person name="Roberts A."/>
            <person name="Saif S."/>
            <person name="Shea T."/>
            <person name="Shenoy N."/>
            <person name="Sisk P."/>
            <person name="Stolte C."/>
            <person name="Sykes S."/>
            <person name="Walk T."/>
            <person name="White J."/>
            <person name="Yandava C."/>
            <person name="Whatmore A.M."/>
            <person name="Perrett L.L."/>
            <person name="O'Callaghan D."/>
            <person name="Nusbaum C."/>
            <person name="Galagan J."/>
            <person name="Birren B."/>
        </authorList>
    </citation>
    <scope>NUCLEOTIDE SEQUENCE [LARGE SCALE GENOMIC DNA]</scope>
    <source>
        <strain evidence="7">M292/94/1</strain>
    </source>
</reference>
<evidence type="ECO:0000256" key="5">
    <source>
        <dbReference type="SAM" id="Phobius"/>
    </source>
</evidence>
<feature type="transmembrane region" description="Helical" evidence="5">
    <location>
        <begin position="137"/>
        <end position="155"/>
    </location>
</feature>
<proteinExistence type="predicted"/>
<dbReference type="GO" id="GO:0016020">
    <property type="term" value="C:membrane"/>
    <property type="evidence" value="ECO:0007669"/>
    <property type="project" value="UniProtKB-SubCell"/>
</dbReference>
<dbReference type="Pfam" id="PF13515">
    <property type="entry name" value="FUSC_2"/>
    <property type="match status" value="1"/>
</dbReference>
<evidence type="ECO:0000256" key="3">
    <source>
        <dbReference type="ARBA" id="ARBA00022989"/>
    </source>
</evidence>
<dbReference type="RefSeq" id="WP_002963534.1">
    <property type="nucleotide sequence ID" value="NZ_EQ999546.1"/>
</dbReference>
<name>A0A0E1X0L4_9HYPH</name>